<keyword evidence="13" id="KW-1185">Reference proteome</keyword>
<dbReference type="OrthoDB" id="9808022at2"/>
<evidence type="ECO:0000256" key="1">
    <source>
        <dbReference type="ARBA" id="ARBA00001966"/>
    </source>
</evidence>
<dbReference type="EMBL" id="CP031124">
    <property type="protein sequence ID" value="AXF86185.1"/>
    <property type="molecule type" value="Genomic_DNA"/>
</dbReference>
<reference evidence="13" key="1">
    <citation type="submission" date="2018-07" db="EMBL/GenBank/DDBJ databases">
        <authorList>
            <person name="Kim H."/>
        </authorList>
    </citation>
    <scope>NUCLEOTIDE SEQUENCE [LARGE SCALE GENOMIC DNA]</scope>
    <source>
        <strain evidence="13">F02</strain>
    </source>
</reference>
<feature type="domain" description="Radical SAM core" evidence="11">
    <location>
        <begin position="22"/>
        <end position="256"/>
    </location>
</feature>
<evidence type="ECO:0000256" key="2">
    <source>
        <dbReference type="ARBA" id="ARBA00006100"/>
    </source>
</evidence>
<dbReference type="GO" id="GO:0046872">
    <property type="term" value="F:metal ion binding"/>
    <property type="evidence" value="ECO:0007669"/>
    <property type="project" value="UniProtKB-UniRule"/>
</dbReference>
<dbReference type="CDD" id="cd01335">
    <property type="entry name" value="Radical_SAM"/>
    <property type="match status" value="1"/>
</dbReference>
<dbReference type="SFLD" id="SFLDG01065">
    <property type="entry name" value="anaerobic_coproporphyrinogen-I"/>
    <property type="match status" value="1"/>
</dbReference>
<dbReference type="PROSITE" id="PS51918">
    <property type="entry name" value="RADICAL_SAM"/>
    <property type="match status" value="1"/>
</dbReference>
<dbReference type="SFLD" id="SFLDS00029">
    <property type="entry name" value="Radical_SAM"/>
    <property type="match status" value="1"/>
</dbReference>
<evidence type="ECO:0000256" key="9">
    <source>
        <dbReference type="ARBA" id="ARBA00023186"/>
    </source>
</evidence>
<keyword evidence="10" id="KW-0004">4Fe-4S</keyword>
<keyword evidence="7 10" id="KW-0408">Iron</keyword>
<accession>A0A345DCU7</accession>
<dbReference type="PANTHER" id="PTHR13932">
    <property type="entry name" value="COPROPORPHYRINIGEN III OXIDASE"/>
    <property type="match status" value="1"/>
</dbReference>
<dbReference type="GO" id="GO:0005737">
    <property type="term" value="C:cytoplasm"/>
    <property type="evidence" value="ECO:0007669"/>
    <property type="project" value="UniProtKB-SubCell"/>
</dbReference>
<evidence type="ECO:0000313" key="12">
    <source>
        <dbReference type="EMBL" id="AXF86185.1"/>
    </source>
</evidence>
<dbReference type="GO" id="GO:0004109">
    <property type="term" value="F:coproporphyrinogen oxidase activity"/>
    <property type="evidence" value="ECO:0007669"/>
    <property type="project" value="InterPro"/>
</dbReference>
<dbReference type="Pfam" id="PF04055">
    <property type="entry name" value="Radical_SAM"/>
    <property type="match status" value="1"/>
</dbReference>
<gene>
    <name evidence="12" type="primary">hemN_1</name>
    <name evidence="12" type="ORF">DTO96_101926</name>
</gene>
<sequence length="402" mass="45052">MSQIIQFYPQKTVQSHIKAVTLTALPPLALYVHVPWCVKKCPYCDFNSHELKGDIEAWEAPYIDALLKDLEHALPLIWGRRVVSVFIGGGTPSVLSAKAIDTLLAGIRARMPYLADMEVTMEVNPGTLDNTKLKGFRDAGVNRVSLGVQSFDDELLLRIGRIHNGRQARNALETAYALFDKVNLDIMFALPEQSFAQLQNDVETALTYAPTHLSYYHMTIEPNTYFHRYPPKTPDDELALDMQEFIETSLADAGMRHYEVSAYAKAGHESQHNSNYWRFGDYLGIGAGAHSKISSHDGIVRQARYKHPQAYLDAIAKGDGIETSESLSADDLPFEFMLNALRLREGASLNDFYAATGLGLMDLQPALLQAQEKGLMEKQHDILRVTDLGWRFLSDVQGMFLK</sequence>
<name>A0A345DCU7_9BURK</name>
<evidence type="ECO:0000256" key="3">
    <source>
        <dbReference type="ARBA" id="ARBA00017228"/>
    </source>
</evidence>
<dbReference type="InterPro" id="IPR034505">
    <property type="entry name" value="Coproporphyrinogen-III_oxidase"/>
</dbReference>
<dbReference type="Pfam" id="PF06969">
    <property type="entry name" value="HemN_C"/>
    <property type="match status" value="1"/>
</dbReference>
<dbReference type="GO" id="GO:0006779">
    <property type="term" value="P:porphyrin-containing compound biosynthetic process"/>
    <property type="evidence" value="ECO:0007669"/>
    <property type="project" value="InterPro"/>
</dbReference>
<protein>
    <recommendedName>
        <fullName evidence="3 10">Heme chaperone HemW</fullName>
    </recommendedName>
</protein>
<keyword evidence="9 10" id="KW-0143">Chaperone</keyword>
<dbReference type="InterPro" id="IPR006638">
    <property type="entry name" value="Elp3/MiaA/NifB-like_rSAM"/>
</dbReference>
<dbReference type="InterPro" id="IPR010723">
    <property type="entry name" value="HemN_C"/>
</dbReference>
<dbReference type="SMART" id="SM00729">
    <property type="entry name" value="Elp3"/>
    <property type="match status" value="1"/>
</dbReference>
<proteinExistence type="inferred from homology"/>
<dbReference type="Gene3D" id="3.20.20.70">
    <property type="entry name" value="Aldolase class I"/>
    <property type="match status" value="1"/>
</dbReference>
<dbReference type="NCBIfam" id="TIGR00539">
    <property type="entry name" value="hemN_rel"/>
    <property type="match status" value="1"/>
</dbReference>
<dbReference type="RefSeq" id="WP_114563288.1">
    <property type="nucleotide sequence ID" value="NZ_CP031124.1"/>
</dbReference>
<evidence type="ECO:0000256" key="4">
    <source>
        <dbReference type="ARBA" id="ARBA00022617"/>
    </source>
</evidence>
<keyword evidence="6 10" id="KW-0479">Metal-binding</keyword>
<evidence type="ECO:0000259" key="11">
    <source>
        <dbReference type="PROSITE" id="PS51918"/>
    </source>
</evidence>
<dbReference type="InterPro" id="IPR058240">
    <property type="entry name" value="rSAM_sf"/>
</dbReference>
<dbReference type="Proteomes" id="UP000252182">
    <property type="component" value="Chromosome"/>
</dbReference>
<keyword evidence="4 10" id="KW-0349">Heme</keyword>
<keyword evidence="5 10" id="KW-0949">S-adenosyl-L-methionine</keyword>
<evidence type="ECO:0000256" key="8">
    <source>
        <dbReference type="ARBA" id="ARBA00023014"/>
    </source>
</evidence>
<dbReference type="SUPFAM" id="SSF102114">
    <property type="entry name" value="Radical SAM enzymes"/>
    <property type="match status" value="1"/>
</dbReference>
<evidence type="ECO:0000256" key="7">
    <source>
        <dbReference type="ARBA" id="ARBA00023004"/>
    </source>
</evidence>
<organism evidence="12 13">
    <name type="scientific">Ephemeroptericola cinctiostellae</name>
    <dbReference type="NCBI Taxonomy" id="2268024"/>
    <lineage>
        <taxon>Bacteria</taxon>
        <taxon>Pseudomonadati</taxon>
        <taxon>Pseudomonadota</taxon>
        <taxon>Betaproteobacteria</taxon>
        <taxon>Burkholderiales</taxon>
        <taxon>Burkholderiaceae</taxon>
        <taxon>Ephemeroptericola</taxon>
    </lineage>
</organism>
<dbReference type="SFLD" id="SFLDF00562">
    <property type="entry name" value="HemN-like__clustered_with_heat"/>
    <property type="match status" value="1"/>
</dbReference>
<evidence type="ECO:0000256" key="10">
    <source>
        <dbReference type="RuleBase" id="RU364116"/>
    </source>
</evidence>
<dbReference type="InterPro" id="IPR007197">
    <property type="entry name" value="rSAM"/>
</dbReference>
<evidence type="ECO:0000256" key="5">
    <source>
        <dbReference type="ARBA" id="ARBA00022691"/>
    </source>
</evidence>
<dbReference type="SFLD" id="SFLDG01082">
    <property type="entry name" value="B12-binding_domain_containing"/>
    <property type="match status" value="1"/>
</dbReference>
<comment type="subcellular location">
    <subcellularLocation>
        <location evidence="10">Cytoplasm</location>
    </subcellularLocation>
</comment>
<dbReference type="SFLD" id="SFLDF00288">
    <property type="entry name" value="HemN-like__clustered_with_nucl"/>
    <property type="match status" value="1"/>
</dbReference>
<keyword evidence="8 10" id="KW-0411">Iron-sulfur</keyword>
<dbReference type="PANTHER" id="PTHR13932:SF5">
    <property type="entry name" value="RADICAL S-ADENOSYL METHIONINE DOMAIN-CONTAINING PROTEIN 1, MITOCHONDRIAL"/>
    <property type="match status" value="1"/>
</dbReference>
<dbReference type="KEGG" id="hyf:DTO96_101926"/>
<comment type="cofactor">
    <cofactor evidence="1">
        <name>[4Fe-4S] cluster</name>
        <dbReference type="ChEBI" id="CHEBI:49883"/>
    </cofactor>
</comment>
<keyword evidence="10" id="KW-0963">Cytoplasm</keyword>
<comment type="similarity">
    <text evidence="2">Belongs to the anaerobic coproporphyrinogen-III oxidase family. HemW subfamily.</text>
</comment>
<evidence type="ECO:0000256" key="6">
    <source>
        <dbReference type="ARBA" id="ARBA00022723"/>
    </source>
</evidence>
<dbReference type="InterPro" id="IPR013785">
    <property type="entry name" value="Aldolase_TIM"/>
</dbReference>
<evidence type="ECO:0000313" key="13">
    <source>
        <dbReference type="Proteomes" id="UP000252182"/>
    </source>
</evidence>
<comment type="function">
    <text evidence="10">Probably acts as a heme chaperone, transferring heme to an unknown acceptor. Binds one molecule of heme per monomer, possibly covalently. Binds 1 [4Fe-4S] cluster. The cluster is coordinated with 3 cysteines and an exchangeable S-adenosyl-L-methionine.</text>
</comment>
<dbReference type="AlphaFoldDB" id="A0A345DCU7"/>
<keyword evidence="12" id="KW-0560">Oxidoreductase</keyword>
<dbReference type="GO" id="GO:0051539">
    <property type="term" value="F:4 iron, 4 sulfur cluster binding"/>
    <property type="evidence" value="ECO:0007669"/>
    <property type="project" value="UniProtKB-UniRule"/>
</dbReference>
<dbReference type="InterPro" id="IPR004559">
    <property type="entry name" value="HemW-like"/>
</dbReference>